<proteinExistence type="predicted"/>
<dbReference type="Proteomes" id="UP000187429">
    <property type="component" value="Unassembled WGS sequence"/>
</dbReference>
<evidence type="ECO:0000313" key="2">
    <source>
        <dbReference type="Proteomes" id="UP000187429"/>
    </source>
</evidence>
<gene>
    <name evidence="1" type="ORF">AYI69_g10176</name>
</gene>
<feature type="non-terminal residue" evidence="1">
    <location>
        <position position="10"/>
    </location>
</feature>
<accession>A0A1R1X7G8</accession>
<evidence type="ECO:0000313" key="1">
    <source>
        <dbReference type="EMBL" id="OMJ10594.1"/>
    </source>
</evidence>
<organism evidence="1 2">
    <name type="scientific">Smittium culicis</name>
    <dbReference type="NCBI Taxonomy" id="133412"/>
    <lineage>
        <taxon>Eukaryota</taxon>
        <taxon>Fungi</taxon>
        <taxon>Fungi incertae sedis</taxon>
        <taxon>Zoopagomycota</taxon>
        <taxon>Kickxellomycotina</taxon>
        <taxon>Harpellomycetes</taxon>
        <taxon>Harpellales</taxon>
        <taxon>Legeriomycetaceae</taxon>
        <taxon>Smittium</taxon>
    </lineage>
</organism>
<keyword evidence="2" id="KW-1185">Reference proteome</keyword>
<reference evidence="2" key="1">
    <citation type="submission" date="2017-01" db="EMBL/GenBank/DDBJ databases">
        <authorList>
            <person name="Wang Y."/>
            <person name="White M."/>
            <person name="Kvist S."/>
            <person name="Moncalvo J.-M."/>
        </authorList>
    </citation>
    <scope>NUCLEOTIDE SEQUENCE [LARGE SCALE GENOMIC DNA]</scope>
    <source>
        <strain evidence="2">ID-206-W2</strain>
    </source>
</reference>
<dbReference type="EMBL" id="LSSM01006531">
    <property type="protein sequence ID" value="OMJ10594.1"/>
    <property type="molecule type" value="Genomic_DNA"/>
</dbReference>
<protein>
    <submittedName>
        <fullName evidence="1">Uncharacterized protein</fullName>
    </submittedName>
</protein>
<name>A0A1R1X7G8_9FUNG</name>
<comment type="caution">
    <text evidence="1">The sequence shown here is derived from an EMBL/GenBank/DDBJ whole genome shotgun (WGS) entry which is preliminary data.</text>
</comment>
<sequence length="10" mass="1003">MPIKNTGVGS</sequence>